<feature type="repeat" description="WD" evidence="3">
    <location>
        <begin position="1038"/>
        <end position="1079"/>
    </location>
</feature>
<dbReference type="EMBL" id="LMTZ01000077">
    <property type="protein sequence ID" value="KST68125.1"/>
    <property type="molecule type" value="Genomic_DNA"/>
</dbReference>
<dbReference type="SUPFAM" id="SSF50998">
    <property type="entry name" value="Quinoprotein alcohol dehydrogenase-like"/>
    <property type="match status" value="1"/>
</dbReference>
<feature type="repeat" description="WD" evidence="3">
    <location>
        <begin position="1256"/>
        <end position="1297"/>
    </location>
</feature>
<dbReference type="InterPro" id="IPR027417">
    <property type="entry name" value="P-loop_NTPase"/>
</dbReference>
<dbReference type="Gene3D" id="2.130.10.10">
    <property type="entry name" value="YVTN repeat-like/Quinoprotein amine dehydrogenase"/>
    <property type="match status" value="7"/>
</dbReference>
<gene>
    <name evidence="5" type="ORF">BC008_32375</name>
    <name evidence="6" type="ORF">BC008_34060</name>
</gene>
<dbReference type="PROSITE" id="PS00678">
    <property type="entry name" value="WD_REPEATS_1"/>
    <property type="match status" value="7"/>
</dbReference>
<evidence type="ECO:0000259" key="4">
    <source>
        <dbReference type="PROSITE" id="PS50837"/>
    </source>
</evidence>
<dbReference type="EMBL" id="LMTZ01000045">
    <property type="protein sequence ID" value="KST68788.1"/>
    <property type="molecule type" value="Genomic_DNA"/>
</dbReference>
<feature type="repeat" description="WD" evidence="3">
    <location>
        <begin position="1340"/>
        <end position="1389"/>
    </location>
</feature>
<dbReference type="InterPro" id="IPR011047">
    <property type="entry name" value="Quinoprotein_ADH-like_sf"/>
</dbReference>
<evidence type="ECO:0000256" key="3">
    <source>
        <dbReference type="PROSITE-ProRule" id="PRU00221"/>
    </source>
</evidence>
<reference evidence="5 7" key="1">
    <citation type="journal article" date="2015" name="Genome Announc.">
        <title>Draft Genome of the Euendolithic (true boring) Cyanobacterium Mastigocoleus testarum strain BC008.</title>
        <authorList>
            <person name="Guida B.S."/>
            <person name="Garcia-Pichel F."/>
        </authorList>
    </citation>
    <scope>NUCLEOTIDE SEQUENCE [LARGE SCALE GENOMIC DNA]</scope>
    <source>
        <strain evidence="5 7">BC008</strain>
    </source>
</reference>
<keyword evidence="7" id="KW-1185">Reference proteome</keyword>
<dbReference type="SMART" id="SM00320">
    <property type="entry name" value="WD40"/>
    <property type="match status" value="14"/>
</dbReference>
<feature type="repeat" description="WD" evidence="3">
    <location>
        <begin position="1080"/>
        <end position="1129"/>
    </location>
</feature>
<dbReference type="PROSITE" id="PS50837">
    <property type="entry name" value="NACHT"/>
    <property type="match status" value="1"/>
</dbReference>
<dbReference type="CDD" id="cd00200">
    <property type="entry name" value="WD40"/>
    <property type="match status" value="2"/>
</dbReference>
<dbReference type="PANTHER" id="PTHR22847:SF637">
    <property type="entry name" value="WD REPEAT DOMAIN 5B"/>
    <property type="match status" value="1"/>
</dbReference>
<dbReference type="InterPro" id="IPR055440">
    <property type="entry name" value="Beta-prop_WDR90_4th"/>
</dbReference>
<feature type="repeat" description="WD" evidence="3">
    <location>
        <begin position="1432"/>
        <end position="1473"/>
    </location>
</feature>
<feature type="repeat" description="WD" evidence="3">
    <location>
        <begin position="1390"/>
        <end position="1431"/>
    </location>
</feature>
<dbReference type="InterPro" id="IPR020472">
    <property type="entry name" value="WD40_PAC1"/>
</dbReference>
<dbReference type="OrthoDB" id="567898at2"/>
<dbReference type="SUPFAM" id="SSF141571">
    <property type="entry name" value="Pentapeptide repeat-like"/>
    <property type="match status" value="1"/>
</dbReference>
<dbReference type="InterPro" id="IPR019775">
    <property type="entry name" value="WD40_repeat_CS"/>
</dbReference>
<keyword evidence="2" id="KW-0677">Repeat</keyword>
<feature type="repeat" description="WD" evidence="3">
    <location>
        <begin position="996"/>
        <end position="1037"/>
    </location>
</feature>
<dbReference type="PROSITE" id="PS50082">
    <property type="entry name" value="WD_REPEATS_2"/>
    <property type="match status" value="13"/>
</dbReference>
<organism evidence="5 7">
    <name type="scientific">Mastigocoleus testarum BC008</name>
    <dbReference type="NCBI Taxonomy" id="371196"/>
    <lineage>
        <taxon>Bacteria</taxon>
        <taxon>Bacillati</taxon>
        <taxon>Cyanobacteriota</taxon>
        <taxon>Cyanophyceae</taxon>
        <taxon>Nostocales</taxon>
        <taxon>Hapalosiphonaceae</taxon>
        <taxon>Mastigocoleus</taxon>
    </lineage>
</organism>
<dbReference type="InterPro" id="IPR001646">
    <property type="entry name" value="5peptide_repeat"/>
</dbReference>
<dbReference type="Gene3D" id="3.40.50.300">
    <property type="entry name" value="P-loop containing nucleotide triphosphate hydrolases"/>
    <property type="match status" value="1"/>
</dbReference>
<accession>A0A0V7ZU00</accession>
<feature type="repeat" description="WD" evidence="3">
    <location>
        <begin position="1172"/>
        <end position="1213"/>
    </location>
</feature>
<dbReference type="SUPFAM" id="SSF50978">
    <property type="entry name" value="WD40 repeat-like"/>
    <property type="match status" value="2"/>
</dbReference>
<dbReference type="Pfam" id="PF22722">
    <property type="entry name" value="NA-iREase1"/>
    <property type="match status" value="1"/>
</dbReference>
<dbReference type="InterPro" id="IPR054610">
    <property type="entry name" value="NNH"/>
</dbReference>
<dbReference type="InterPro" id="IPR036322">
    <property type="entry name" value="WD40_repeat_dom_sf"/>
</dbReference>
<proteinExistence type="predicted"/>
<keyword evidence="1 3" id="KW-0853">WD repeat</keyword>
<feature type="repeat" description="WD" evidence="3">
    <location>
        <begin position="1298"/>
        <end position="1339"/>
    </location>
</feature>
<feature type="repeat" description="WD" evidence="3">
    <location>
        <begin position="1214"/>
        <end position="1255"/>
    </location>
</feature>
<dbReference type="Proteomes" id="UP000053372">
    <property type="component" value="Unassembled WGS sequence"/>
</dbReference>
<feature type="repeat" description="WD" evidence="3">
    <location>
        <begin position="954"/>
        <end position="995"/>
    </location>
</feature>
<feature type="repeat" description="WD" evidence="3">
    <location>
        <begin position="1130"/>
        <end position="1171"/>
    </location>
</feature>
<sequence length="1509" mass="169344">MSPIDLDLLFNAISIVNPLIKDKFQRNETVIKLLQQFNLDSEHPPADFSGVYTYTLVEYGVGKPKPVLELFRKEEIKKAFRQAFDRNNASILLLEVDHFIDSYALGDEIKDLRIDLRREIAAFYIIFSEVVKRTRNPADTMMSQQIGSLHRSITDIQEQLKQIPTLEGIRTEIARLALPENVETLHVTSLQDENKCRAVALAQKMRGWFETLGYDFEKYEVRAEEYFELIIDIPVRRSFDRILVRGIAGEVGLSDVIALRQSVQEQKTDEGWLVTTRRISRAARDEIKKNENRDLDCYTFDELIDLDADFSGYLKWLEAEIKRREIDTKYVPLACTKEEIDPLTKQRIGVSHYEEEDGWIDGYIDLWLDDPAKEHISILGEFGTGKTWFAFHYAWIALQSYKKAKDRGLERPRLPVVITLRDFAKALDVENVLAGFFFTQHNIRINSDVFDQLNRMGKLLLIFDGFDEMAAKVNRQQMINNFWELAKVVVPGAKVILTCRTEHFPEAQEGRALLNAELQASTANLTGETPQFEVLELEKFNEEQIKQVLSFQVESSIVEQVMGSSQLLDLARRPVMTDLILEALPDIEAGKKLDISRVYLYAVRRKMERDIKAERTFTSLAEKLYFLCELSWEMLSTDQMSLNYKLFPDRIRRLFGSIVQEQTDLDHWHYDMMGQTMLIRNANGDYTPAHRSLLEFFVAYKFAAELGALADDFTELARAQSCLDGSAEGIEYSWSSYFSRQLDETGRSIAIPALKGFTSEPLEKLKETFGRSPLTKAVIDLMLGIVDDNDALIKVIETTRGRSEDEVGYVGGNAATLVVKLDKTALEGKDFSGGVIKHADFSNSSLRRVNFSKANLTDSIFAKFLGRVWSIEFSPASAVSPDGTGEILATSDNNGVINLWETSSGKEVLSLKGHSRGVDCVVFSPDGQILASGSRDNTMRLWNVKTGECFKVFEHGHKEWVKSLVFSPDGRFFASGSHDYTVKLWDTRTYECLQVFQGHTDRVRSIAFSADGEILISGSYDGTIRQWDPHTGECVRIFDGHSGKVTSVAFHPQASIFVSGSHDRTIKIWDALCGQCLRTLRGHTHIVSMIALSPVSAAFPQGIGKTIISGSHDKTAKLWDINTGKCLKTFEGDGSRVVSVKFNPDGKTIATGSAKQAVRILDVVTGECIRTLQGQSYWIRSITFSHDGKTIFSGSNYEVIRQWDINTGKCIKTLEGHTGSVSSIVLSPDGMLLASCSDDETIKIWHLDRDKCIKTLRGHQNWVNSVAFSPNGQIIASGSNDKTIRLWDVATGECLQVLQGHLSSIRSVIFSYDAQILVSASDDKTIRLWNTSTGKCFKILQGHTDWVQSVAFSSISTKGLGENKTKLVSCSSDRTIRIWDISSGECLKILQGHDYAVFAVAFSPDGRTVVSASRDQTLRVWDINSGRCLQVLRGHTNSVISVAFNHDGSLIASSSGDDSIKIWDFKTGNCIKTLKSEKTCFEMNITGVKGLSEAEKSTLKALGAVEEVE</sequence>
<dbReference type="Pfam" id="PF05729">
    <property type="entry name" value="NACHT"/>
    <property type="match status" value="1"/>
</dbReference>
<dbReference type="PRINTS" id="PR00320">
    <property type="entry name" value="GPROTEINBRPT"/>
</dbReference>
<evidence type="ECO:0000313" key="7">
    <source>
        <dbReference type="Proteomes" id="UP000053372"/>
    </source>
</evidence>
<protein>
    <recommendedName>
        <fullName evidence="4">NACHT domain-containing protein</fullName>
    </recommendedName>
</protein>
<dbReference type="SUPFAM" id="SSF52540">
    <property type="entry name" value="P-loop containing nucleoside triphosphate hydrolases"/>
    <property type="match status" value="1"/>
</dbReference>
<dbReference type="Gene3D" id="2.160.20.80">
    <property type="entry name" value="E3 ubiquitin-protein ligase SopA"/>
    <property type="match status" value="1"/>
</dbReference>
<dbReference type="RefSeq" id="WP_027841997.1">
    <property type="nucleotide sequence ID" value="NZ_LMTZ01000045.1"/>
</dbReference>
<evidence type="ECO:0000256" key="1">
    <source>
        <dbReference type="ARBA" id="ARBA00022574"/>
    </source>
</evidence>
<dbReference type="Pfam" id="PF22736">
    <property type="entry name" value="NNH5"/>
    <property type="match status" value="1"/>
</dbReference>
<evidence type="ECO:0000256" key="2">
    <source>
        <dbReference type="ARBA" id="ARBA00022737"/>
    </source>
</evidence>
<dbReference type="InterPro" id="IPR007111">
    <property type="entry name" value="NACHT_NTPase"/>
</dbReference>
<dbReference type="InterPro" id="IPR015943">
    <property type="entry name" value="WD40/YVTN_repeat-like_dom_sf"/>
</dbReference>
<feature type="repeat" description="WD" evidence="3">
    <location>
        <begin position="911"/>
        <end position="952"/>
    </location>
</feature>
<dbReference type="InterPro" id="IPR001680">
    <property type="entry name" value="WD40_rpt"/>
</dbReference>
<dbReference type="Pfam" id="PF00400">
    <property type="entry name" value="WD40"/>
    <property type="match status" value="9"/>
</dbReference>
<name>A0A0V7ZU00_9CYAN</name>
<evidence type="ECO:0000313" key="5">
    <source>
        <dbReference type="EMBL" id="KST68125.1"/>
    </source>
</evidence>
<dbReference type="Pfam" id="PF23342">
    <property type="entry name" value="WDR90_beta-prop_4th"/>
    <property type="match status" value="1"/>
</dbReference>
<dbReference type="Pfam" id="PF00805">
    <property type="entry name" value="Pentapeptide"/>
    <property type="match status" value="1"/>
</dbReference>
<comment type="caution">
    <text evidence="5">The sequence shown here is derived from an EMBL/GenBank/DDBJ whole genome shotgun (WGS) entry which is preliminary data.</text>
</comment>
<evidence type="ECO:0000313" key="6">
    <source>
        <dbReference type="EMBL" id="KST68788.1"/>
    </source>
</evidence>
<dbReference type="PANTHER" id="PTHR22847">
    <property type="entry name" value="WD40 REPEAT PROTEIN"/>
    <property type="match status" value="1"/>
</dbReference>
<feature type="domain" description="NACHT" evidence="4">
    <location>
        <begin position="374"/>
        <end position="501"/>
    </location>
</feature>
<dbReference type="InterPro" id="IPR054557">
    <property type="entry name" value="NA-iREase1_dom"/>
</dbReference>
<dbReference type="PROSITE" id="PS50294">
    <property type="entry name" value="WD_REPEATS_REGION"/>
    <property type="match status" value="12"/>
</dbReference>